<gene>
    <name evidence="5" type="ORF">Sspor_22000</name>
</gene>
<reference evidence="6" key="1">
    <citation type="submission" date="2023-07" db="EMBL/GenBank/DDBJ databases">
        <title>Whole genome shotgun sequence of Streptomyces spororaveus NBRC 15456.</title>
        <authorList>
            <person name="Komaki H."/>
            <person name="Tamura T."/>
        </authorList>
    </citation>
    <scope>NUCLEOTIDE SEQUENCE [LARGE SCALE GENOMIC DNA]</scope>
    <source>
        <strain evidence="6">NBRC 15456</strain>
    </source>
</reference>
<name>A0ABQ3T898_9ACTN</name>
<evidence type="ECO:0008006" key="7">
    <source>
        <dbReference type="Google" id="ProtNLM"/>
    </source>
</evidence>
<dbReference type="PANTHER" id="PTHR12704:SF2">
    <property type="entry name" value="GOLGI PHOSPHOPROTEIN 3 HOMOLOG SAURON"/>
    <property type="match status" value="1"/>
</dbReference>
<proteinExistence type="predicted"/>
<protein>
    <recommendedName>
        <fullName evidence="7">Golgi phosphoprotein 3 GPP34</fullName>
    </recommendedName>
</protein>
<dbReference type="Pfam" id="PF05719">
    <property type="entry name" value="GPP34"/>
    <property type="match status" value="1"/>
</dbReference>
<dbReference type="PANTHER" id="PTHR12704">
    <property type="entry name" value="TRANS-GOLGI PROTEIN GMX33"/>
    <property type="match status" value="1"/>
</dbReference>
<dbReference type="Proteomes" id="UP000608522">
    <property type="component" value="Unassembled WGS sequence"/>
</dbReference>
<keyword evidence="4" id="KW-0472">Membrane</keyword>
<sequence>MLVRITLAEEIMLLSLDDESGVARQRQSAGWAVAGAILLELVMAERVSVSGKYLELSSTEPTGEELLDGRIGLLETWLRGRTKRRVTDWLTKDQPKAVGAVLARLGERGLVVAQVHKVFGVFPQRRYPEADGTVERALRERLREVVLAGAEPDERTAGLIALIHSARLHRLAFPGRQPDELTERTAEIAAGQWAAESVRAAILDMHAAMVTVTAVTVLTATT</sequence>
<dbReference type="EMBL" id="BNED01000005">
    <property type="protein sequence ID" value="GHI76639.1"/>
    <property type="molecule type" value="Genomic_DNA"/>
</dbReference>
<evidence type="ECO:0000313" key="6">
    <source>
        <dbReference type="Proteomes" id="UP000608522"/>
    </source>
</evidence>
<keyword evidence="3" id="KW-0446">Lipid-binding</keyword>
<keyword evidence="2" id="KW-0333">Golgi apparatus</keyword>
<comment type="caution">
    <text evidence="5">The sequence shown here is derived from an EMBL/GenBank/DDBJ whole genome shotgun (WGS) entry which is preliminary data.</text>
</comment>
<dbReference type="InterPro" id="IPR008628">
    <property type="entry name" value="GPP34-like"/>
</dbReference>
<keyword evidence="6" id="KW-1185">Reference proteome</keyword>
<evidence type="ECO:0000256" key="3">
    <source>
        <dbReference type="ARBA" id="ARBA00023121"/>
    </source>
</evidence>
<dbReference type="InterPro" id="IPR038261">
    <property type="entry name" value="GPP34-like_sf"/>
</dbReference>
<evidence type="ECO:0000313" key="5">
    <source>
        <dbReference type="EMBL" id="GHI76639.1"/>
    </source>
</evidence>
<evidence type="ECO:0000256" key="4">
    <source>
        <dbReference type="ARBA" id="ARBA00023136"/>
    </source>
</evidence>
<dbReference type="Gene3D" id="1.10.3630.10">
    <property type="entry name" value="yeast vps74-n-term truncation variant domain like"/>
    <property type="match status" value="1"/>
</dbReference>
<comment type="subcellular location">
    <subcellularLocation>
        <location evidence="1">Golgi apparatus membrane</location>
        <topology evidence="1">Peripheral membrane protein</topology>
        <orientation evidence="1">Cytoplasmic side</orientation>
    </subcellularLocation>
</comment>
<dbReference type="RefSeq" id="WP_254722753.1">
    <property type="nucleotide sequence ID" value="NZ_BAAATO010000021.1"/>
</dbReference>
<organism evidence="5 6">
    <name type="scientific">Streptomyces spororaveus</name>
    <dbReference type="NCBI Taxonomy" id="284039"/>
    <lineage>
        <taxon>Bacteria</taxon>
        <taxon>Bacillati</taxon>
        <taxon>Actinomycetota</taxon>
        <taxon>Actinomycetes</taxon>
        <taxon>Kitasatosporales</taxon>
        <taxon>Streptomycetaceae</taxon>
        <taxon>Streptomyces</taxon>
    </lineage>
</organism>
<evidence type="ECO:0000256" key="2">
    <source>
        <dbReference type="ARBA" id="ARBA00023034"/>
    </source>
</evidence>
<evidence type="ECO:0000256" key="1">
    <source>
        <dbReference type="ARBA" id="ARBA00004255"/>
    </source>
</evidence>
<accession>A0ABQ3T898</accession>